<gene>
    <name evidence="1" type="ORF">EJK53_1572</name>
    <name evidence="2" type="ORF">EJK53_1646</name>
</gene>
<proteinExistence type="predicted"/>
<dbReference type="EMBL" id="CP034662">
    <property type="protein sequence ID" value="AZQ93523.1"/>
    <property type="molecule type" value="Genomic_DNA"/>
</dbReference>
<evidence type="ECO:0000313" key="2">
    <source>
        <dbReference type="EMBL" id="AZQ93523.1"/>
    </source>
</evidence>
<protein>
    <submittedName>
        <fullName evidence="2">Uncharacterized protein</fullName>
    </submittedName>
</protein>
<evidence type="ECO:0000313" key="1">
    <source>
        <dbReference type="EMBL" id="AZQ92974.1"/>
    </source>
</evidence>
<dbReference type="EMBL" id="CP034662">
    <property type="protein sequence ID" value="AZQ92974.1"/>
    <property type="molecule type" value="Genomic_DNA"/>
</dbReference>
<evidence type="ECO:0000313" key="3">
    <source>
        <dbReference type="Proteomes" id="UP000280228"/>
    </source>
</evidence>
<dbReference type="AlphaFoldDB" id="A0A3Q9GEC9"/>
<dbReference type="Proteomes" id="UP000280228">
    <property type="component" value="Chromosome"/>
</dbReference>
<accession>A0A3Q9GEC9</accession>
<sequence length="38" mass="4603">MLCAYNKQNVYKCQALIKQNEVKNHKILIFLNKMFLKM</sequence>
<name>A0A3Q9GEC9_MORCA</name>
<organism evidence="2 3">
    <name type="scientific">Moraxella catarrhalis</name>
    <name type="common">Branhamella catarrhalis</name>
    <dbReference type="NCBI Taxonomy" id="480"/>
    <lineage>
        <taxon>Bacteria</taxon>
        <taxon>Pseudomonadati</taxon>
        <taxon>Pseudomonadota</taxon>
        <taxon>Gammaproteobacteria</taxon>
        <taxon>Moraxellales</taxon>
        <taxon>Moraxellaceae</taxon>
        <taxon>Moraxella</taxon>
    </lineage>
</organism>
<reference evidence="2 3" key="1">
    <citation type="submission" date="2018-12" db="EMBL/GenBank/DDBJ databases">
        <title>Persistence of Moraxella catarrhalis in Chronic Obstructive Pulmonary Disease and Regulation of the Hag/MID Adhesin.</title>
        <authorList>
            <person name="Murphy T."/>
            <person name="Zhao X."/>
            <person name="Vyas G."/>
            <person name="Aluvathingal J."/>
            <person name="Nadendla S."/>
            <person name="Tallon L."/>
            <person name="Tettelin H."/>
        </authorList>
    </citation>
    <scope>NUCLEOTIDE SEQUENCE [LARGE SCALE GENOMIC DNA]</scope>
    <source>
        <strain evidence="2 3">46P58B1</strain>
    </source>
</reference>